<dbReference type="EMBL" id="OX465079">
    <property type="protein sequence ID" value="CAI9276772.1"/>
    <property type="molecule type" value="Genomic_DNA"/>
</dbReference>
<evidence type="ECO:0000313" key="1">
    <source>
        <dbReference type="EMBL" id="CAI9276772.1"/>
    </source>
</evidence>
<organism evidence="1 2">
    <name type="scientific">Lactuca saligna</name>
    <name type="common">Willowleaf lettuce</name>
    <dbReference type="NCBI Taxonomy" id="75948"/>
    <lineage>
        <taxon>Eukaryota</taxon>
        <taxon>Viridiplantae</taxon>
        <taxon>Streptophyta</taxon>
        <taxon>Embryophyta</taxon>
        <taxon>Tracheophyta</taxon>
        <taxon>Spermatophyta</taxon>
        <taxon>Magnoliopsida</taxon>
        <taxon>eudicotyledons</taxon>
        <taxon>Gunneridae</taxon>
        <taxon>Pentapetalae</taxon>
        <taxon>asterids</taxon>
        <taxon>campanulids</taxon>
        <taxon>Asterales</taxon>
        <taxon>Asteraceae</taxon>
        <taxon>Cichorioideae</taxon>
        <taxon>Cichorieae</taxon>
        <taxon>Lactucinae</taxon>
        <taxon>Lactuca</taxon>
    </lineage>
</organism>
<evidence type="ECO:0000313" key="2">
    <source>
        <dbReference type="Proteomes" id="UP001177003"/>
    </source>
</evidence>
<proteinExistence type="predicted"/>
<reference evidence="1" key="1">
    <citation type="submission" date="2023-04" db="EMBL/GenBank/DDBJ databases">
        <authorList>
            <person name="Vijverberg K."/>
            <person name="Xiong W."/>
            <person name="Schranz E."/>
        </authorList>
    </citation>
    <scope>NUCLEOTIDE SEQUENCE</scope>
</reference>
<keyword evidence="2" id="KW-1185">Reference proteome</keyword>
<dbReference type="AlphaFoldDB" id="A0AA35YMZ3"/>
<accession>A0AA35YMZ3</accession>
<name>A0AA35YMZ3_LACSI</name>
<gene>
    <name evidence="1" type="ORF">LSALG_LOCUS16737</name>
</gene>
<protein>
    <submittedName>
        <fullName evidence="1">Uncharacterized protein</fullName>
    </submittedName>
</protein>
<dbReference type="Proteomes" id="UP001177003">
    <property type="component" value="Chromosome 3"/>
</dbReference>
<sequence>MEVWDDNLLEGIGDEDADTRKISIGKACSDKVDAGEAKVQEEDLVVAIDIGKWKEWRPVTRLAMTATWRRRVELEGIIEAANGDSGPETTAAAAAHAMAVVTASTGGWENSTTTTARNLASTGHEGSGKRIEDSNLRLRRELGDNRGWPVFA</sequence>